<protein>
    <recommendedName>
        <fullName evidence="10">SURF1-like protein</fullName>
    </recommendedName>
</protein>
<evidence type="ECO:0000256" key="3">
    <source>
        <dbReference type="ARBA" id="ARBA00023002"/>
    </source>
</evidence>
<keyword evidence="2 5" id="KW-0479">Metal-binding</keyword>
<dbReference type="OrthoDB" id="1055148at2759"/>
<dbReference type="PANTHER" id="PTHR46300">
    <property type="entry name" value="P450, PUTATIVE (EUROFUNG)-RELATED-RELATED"/>
    <property type="match status" value="1"/>
</dbReference>
<dbReference type="STRING" id="329884.A0A4U0XTY0"/>
<dbReference type="InterPro" id="IPR036396">
    <property type="entry name" value="Cyt_P450_sf"/>
</dbReference>
<dbReference type="EMBL" id="NAJQ01000078">
    <property type="protein sequence ID" value="TKA80051.1"/>
    <property type="molecule type" value="Genomic_DNA"/>
</dbReference>
<dbReference type="Pfam" id="PF02104">
    <property type="entry name" value="SURF1"/>
    <property type="match status" value="1"/>
</dbReference>
<keyword evidence="7" id="KW-1133">Transmembrane helix</keyword>
<keyword evidence="3" id="KW-0560">Oxidoreductase</keyword>
<keyword evidence="7" id="KW-0812">Transmembrane</keyword>
<feature type="transmembrane region" description="Helical" evidence="7">
    <location>
        <begin position="81"/>
        <end position="102"/>
    </location>
</feature>
<dbReference type="PRINTS" id="PR00385">
    <property type="entry name" value="P450"/>
</dbReference>
<keyword evidence="4 5" id="KW-0408">Iron</keyword>
<reference evidence="8 9" key="1">
    <citation type="submission" date="2017-03" db="EMBL/GenBank/DDBJ databases">
        <title>Genomes of endolithic fungi from Antarctica.</title>
        <authorList>
            <person name="Coleine C."/>
            <person name="Masonjones S."/>
            <person name="Stajich J.E."/>
        </authorList>
    </citation>
    <scope>NUCLEOTIDE SEQUENCE [LARGE SCALE GENOMIC DNA]</scope>
    <source>
        <strain evidence="8 9">CCFEE 5184</strain>
    </source>
</reference>
<dbReference type="PRINTS" id="PR00463">
    <property type="entry name" value="EP450I"/>
</dbReference>
<dbReference type="AlphaFoldDB" id="A0A4U0XTY0"/>
<comment type="cofactor">
    <cofactor evidence="5">
        <name>heme</name>
        <dbReference type="ChEBI" id="CHEBI:30413"/>
    </cofactor>
</comment>
<organism evidence="8 9">
    <name type="scientific">Friedmanniomyces simplex</name>
    <dbReference type="NCBI Taxonomy" id="329884"/>
    <lineage>
        <taxon>Eukaryota</taxon>
        <taxon>Fungi</taxon>
        <taxon>Dikarya</taxon>
        <taxon>Ascomycota</taxon>
        <taxon>Pezizomycotina</taxon>
        <taxon>Dothideomycetes</taxon>
        <taxon>Dothideomycetidae</taxon>
        <taxon>Mycosphaerellales</taxon>
        <taxon>Teratosphaeriaceae</taxon>
        <taxon>Friedmanniomyces</taxon>
    </lineage>
</organism>
<dbReference type="CDD" id="cd06662">
    <property type="entry name" value="SURF1"/>
    <property type="match status" value="1"/>
</dbReference>
<keyword evidence="9" id="KW-1185">Reference proteome</keyword>
<gene>
    <name evidence="8" type="ORF">B0A55_01753</name>
</gene>
<keyword evidence="5" id="KW-0349">Heme</keyword>
<evidence type="ECO:0008006" key="10">
    <source>
        <dbReference type="Google" id="ProtNLM"/>
    </source>
</evidence>
<dbReference type="Proteomes" id="UP000309340">
    <property type="component" value="Unassembled WGS sequence"/>
</dbReference>
<sequence length="809" mass="91461">MEKSRLLWRAIAQQMPSRPLSTWTCTQCLHLRQQHRPLKTPPLLRRPQRRHQTQPADDPSFKSIVDNPPRLIRAGRRHNRLGLVVLATIPITAFALGCWQVQRLTWKTDLMAKFEDRLVREPLPLPPQIDPDAIHDFDYRRVYARGKFRHDKEMLIGPRLHDGEDGYLVVTPLDRSAEFRGFAGNTTVLVCRGWVAKDKAAQAARLAGLPTGEVVVEGLLREPWKKNSFTPDNKPEEKAWYFPDVYQMAEHTGSQPVWIEETMRPDLLASYDRSAKGIPIGRAPEVNLRNNHLHLDVSSLFLNITASSLMLDAFLFLSIALLAYAIATEIYRYKVRLPTLPGPTGLPIVGNLYQLAPDPAETLHQWGKRYGGVYQISLGTRPVVVFNSMQAARDVFVGQGHALLDKPRLYTFHSVLSSVASSIGTTAWSESTKRRRKTAASAMNKPAVASYLPFIDELTKSLVSELLEHGRGGEVAFDPRQAVASAVTDLTMTVNYGARLPPDEALLNEIIDVEDGLSKIKNPLGSAQDFIPILRLLPYNSQSAKAREVNRRRLIYLRRFERETEDRVEKGVDKPCIQGKCLRDPTVQLDQVDLMSISMSMVSGGLDTMVNTLAWTIGTLAIRSDIQEKAYKAICNAYGSETWGPIEDEHGVPYIDALVKECLRAFSVLRLSLPRAAWKDIQYGDVFIPKGTTVFLNAWGCNRDEIVFGTDAEVFRPERFLEDPDLPHAAYGFGTRMCAGVHLANRQLYVLLLRLIWSFRIEMSKDPAERIERMRPLEDVTEPFHLAAIPPGYRARWWLDFAREFQVVS</sequence>
<dbReference type="GO" id="GO:0005506">
    <property type="term" value="F:iron ion binding"/>
    <property type="evidence" value="ECO:0007669"/>
    <property type="project" value="InterPro"/>
</dbReference>
<comment type="similarity">
    <text evidence="1">Belongs to the cytochrome P450 family.</text>
</comment>
<name>A0A4U0XTY0_9PEZI</name>
<dbReference type="PANTHER" id="PTHR46300:SF9">
    <property type="entry name" value="P450, PUTATIVE-RELATED"/>
    <property type="match status" value="1"/>
</dbReference>
<dbReference type="InterPro" id="IPR002401">
    <property type="entry name" value="Cyt_P450_E_grp-I"/>
</dbReference>
<evidence type="ECO:0000256" key="6">
    <source>
        <dbReference type="SAM" id="MobiDB-lite"/>
    </source>
</evidence>
<accession>A0A4U0XTY0</accession>
<feature type="binding site" description="axial binding residue" evidence="5">
    <location>
        <position position="738"/>
    </location>
    <ligand>
        <name>heme</name>
        <dbReference type="ChEBI" id="CHEBI:30413"/>
    </ligand>
    <ligandPart>
        <name>Fe</name>
        <dbReference type="ChEBI" id="CHEBI:18248"/>
    </ligandPart>
</feature>
<evidence type="ECO:0000256" key="7">
    <source>
        <dbReference type="SAM" id="Phobius"/>
    </source>
</evidence>
<dbReference type="Pfam" id="PF00067">
    <property type="entry name" value="p450"/>
    <property type="match status" value="1"/>
</dbReference>
<keyword evidence="7" id="KW-0472">Membrane</keyword>
<dbReference type="SUPFAM" id="SSF48264">
    <property type="entry name" value="Cytochrome P450"/>
    <property type="match status" value="1"/>
</dbReference>
<dbReference type="GO" id="GO:0016020">
    <property type="term" value="C:membrane"/>
    <property type="evidence" value="ECO:0007669"/>
    <property type="project" value="InterPro"/>
</dbReference>
<evidence type="ECO:0000256" key="2">
    <source>
        <dbReference type="ARBA" id="ARBA00022723"/>
    </source>
</evidence>
<evidence type="ECO:0000256" key="4">
    <source>
        <dbReference type="ARBA" id="ARBA00023004"/>
    </source>
</evidence>
<dbReference type="Gene3D" id="1.10.630.10">
    <property type="entry name" value="Cytochrome P450"/>
    <property type="match status" value="1"/>
</dbReference>
<evidence type="ECO:0000256" key="1">
    <source>
        <dbReference type="ARBA" id="ARBA00010617"/>
    </source>
</evidence>
<evidence type="ECO:0000313" key="8">
    <source>
        <dbReference type="EMBL" id="TKA80051.1"/>
    </source>
</evidence>
<proteinExistence type="inferred from homology"/>
<evidence type="ECO:0000256" key="5">
    <source>
        <dbReference type="PIRSR" id="PIRSR602401-1"/>
    </source>
</evidence>
<dbReference type="InterPro" id="IPR050364">
    <property type="entry name" value="Cytochrome_P450_fung"/>
</dbReference>
<dbReference type="GO" id="GO:0016705">
    <property type="term" value="F:oxidoreductase activity, acting on paired donors, with incorporation or reduction of molecular oxygen"/>
    <property type="evidence" value="ECO:0007669"/>
    <property type="project" value="InterPro"/>
</dbReference>
<dbReference type="GO" id="GO:0020037">
    <property type="term" value="F:heme binding"/>
    <property type="evidence" value="ECO:0007669"/>
    <property type="project" value="InterPro"/>
</dbReference>
<dbReference type="InterPro" id="IPR001128">
    <property type="entry name" value="Cyt_P450"/>
</dbReference>
<dbReference type="GO" id="GO:0004497">
    <property type="term" value="F:monooxygenase activity"/>
    <property type="evidence" value="ECO:0007669"/>
    <property type="project" value="InterPro"/>
</dbReference>
<feature type="region of interest" description="Disordered" evidence="6">
    <location>
        <begin position="36"/>
        <end position="67"/>
    </location>
</feature>
<comment type="caution">
    <text evidence="8">The sequence shown here is derived from an EMBL/GenBank/DDBJ whole genome shotgun (WGS) entry which is preliminary data.</text>
</comment>
<evidence type="ECO:0000313" key="9">
    <source>
        <dbReference type="Proteomes" id="UP000309340"/>
    </source>
</evidence>
<dbReference type="PROSITE" id="PS50895">
    <property type="entry name" value="SURF1"/>
    <property type="match status" value="1"/>
</dbReference>
<dbReference type="InterPro" id="IPR002994">
    <property type="entry name" value="Surf1/Shy1"/>
</dbReference>